<keyword evidence="2 4" id="KW-0547">Nucleotide-binding</keyword>
<dbReference type="PANTHER" id="PTHR23077:SF27">
    <property type="entry name" value="ATPASE FAMILY GENE 2 PROTEIN HOMOLOG A"/>
    <property type="match status" value="1"/>
</dbReference>
<feature type="domain" description="AAA+ ATPase" evidence="5">
    <location>
        <begin position="259"/>
        <end position="400"/>
    </location>
</feature>
<dbReference type="InterPro" id="IPR041569">
    <property type="entry name" value="AAA_lid_3"/>
</dbReference>
<dbReference type="EMBL" id="CAEY01000075">
    <property type="status" value="NOT_ANNOTATED_CDS"/>
    <property type="molecule type" value="Genomic_DNA"/>
</dbReference>
<comment type="similarity">
    <text evidence="4">Belongs to the AAA ATPase family.</text>
</comment>
<dbReference type="Pfam" id="PF00004">
    <property type="entry name" value="AAA"/>
    <property type="match status" value="2"/>
</dbReference>
<dbReference type="AlphaFoldDB" id="T1KHC6"/>
<dbReference type="eggNOG" id="KOG0730">
    <property type="taxonomic scope" value="Eukaryota"/>
</dbReference>
<evidence type="ECO:0000259" key="5">
    <source>
        <dbReference type="SMART" id="SM00382"/>
    </source>
</evidence>
<evidence type="ECO:0000256" key="2">
    <source>
        <dbReference type="ARBA" id="ARBA00022741"/>
    </source>
</evidence>
<dbReference type="InterPro" id="IPR027417">
    <property type="entry name" value="P-loop_NTPase"/>
</dbReference>
<dbReference type="HOGENOM" id="CLU_000688_8_3_1"/>
<dbReference type="SMART" id="SM00382">
    <property type="entry name" value="AAA"/>
    <property type="match status" value="1"/>
</dbReference>
<evidence type="ECO:0000256" key="1">
    <source>
        <dbReference type="ARBA" id="ARBA00022737"/>
    </source>
</evidence>
<organism evidence="6 7">
    <name type="scientific">Tetranychus urticae</name>
    <name type="common">Two-spotted spider mite</name>
    <dbReference type="NCBI Taxonomy" id="32264"/>
    <lineage>
        <taxon>Eukaryota</taxon>
        <taxon>Metazoa</taxon>
        <taxon>Ecdysozoa</taxon>
        <taxon>Arthropoda</taxon>
        <taxon>Chelicerata</taxon>
        <taxon>Arachnida</taxon>
        <taxon>Acari</taxon>
        <taxon>Acariformes</taxon>
        <taxon>Trombidiformes</taxon>
        <taxon>Prostigmata</taxon>
        <taxon>Eleutherengona</taxon>
        <taxon>Raphignathae</taxon>
        <taxon>Tetranychoidea</taxon>
        <taxon>Tetranychidae</taxon>
        <taxon>Tetranychus</taxon>
    </lineage>
</organism>
<dbReference type="PANTHER" id="PTHR23077">
    <property type="entry name" value="AAA-FAMILY ATPASE"/>
    <property type="match status" value="1"/>
</dbReference>
<dbReference type="InterPro" id="IPR003960">
    <property type="entry name" value="ATPase_AAA_CS"/>
</dbReference>
<reference evidence="6" key="2">
    <citation type="submission" date="2015-06" db="UniProtKB">
        <authorList>
            <consortium name="EnsemblMetazoa"/>
        </authorList>
    </citation>
    <scope>IDENTIFICATION</scope>
</reference>
<dbReference type="Gene3D" id="1.10.8.60">
    <property type="match status" value="2"/>
</dbReference>
<evidence type="ECO:0000313" key="6">
    <source>
        <dbReference type="EnsemblMetazoa" id="tetur11g03910.1"/>
    </source>
</evidence>
<dbReference type="InterPro" id="IPR050168">
    <property type="entry name" value="AAA_ATPase_domain"/>
</dbReference>
<evidence type="ECO:0000313" key="7">
    <source>
        <dbReference type="Proteomes" id="UP000015104"/>
    </source>
</evidence>
<evidence type="ECO:0000256" key="3">
    <source>
        <dbReference type="ARBA" id="ARBA00022840"/>
    </source>
</evidence>
<dbReference type="GO" id="GO:0005737">
    <property type="term" value="C:cytoplasm"/>
    <property type="evidence" value="ECO:0007669"/>
    <property type="project" value="TreeGrafter"/>
</dbReference>
<sequence>MVIKALTEALTPRINFLNVYGDMLSDNPTKEAKETPDKGAKGVVEVSYKSKLDRLFKRAIECYPSVIFIDDIHLYCSSKKTQTEKEVNFFKTLSGFFDDNRRSKRIVLIAATNQIDSVHPGLRRPGRLEEEIEFPVPSSLHRIDILNKIFSKVKHSIPSEVLKSTGENTFSYTGADLARVYRESLYSCLTRESDTIDENDLKKAVRRVRPSAMKEITLEIPKVYWSDIGGMKEVKNRLLQAVVWPLKHAEAFARVGYKQSKGILMYGPPGCSKTMIGKALATESQLNFIAIKGPELFDKYVGESEKAVREIFRKAKQASPSILFFDELDALASERGGGSNASASCSVGDRVLAQLLTEIDGIEELDGVTIVAATNRPDKIDVALRRPGRLDVIIYVPLPDKATRKEIFLIRTGKMAVSFEVTENIEILADKTAGYSGAEIVALCQEAALLALTEDINAKEVEMIHFDQAFKIVLPRTTKETIAFYERFSNSSVQLSNASGSFELSNHDAHR</sequence>
<name>T1KHC6_TETUR</name>
<keyword evidence="1" id="KW-0677">Repeat</keyword>
<dbReference type="EnsemblMetazoa" id="tetur11g03910.1">
    <property type="protein sequence ID" value="tetur11g03910.1"/>
    <property type="gene ID" value="tetur11g03910"/>
</dbReference>
<evidence type="ECO:0000256" key="4">
    <source>
        <dbReference type="RuleBase" id="RU003651"/>
    </source>
</evidence>
<keyword evidence="7" id="KW-1185">Reference proteome</keyword>
<proteinExistence type="inferred from homology"/>
<dbReference type="FunFam" id="3.40.50.300:FF:000018">
    <property type="entry name" value="Cell division control 48"/>
    <property type="match status" value="1"/>
</dbReference>
<dbReference type="GO" id="GO:0016887">
    <property type="term" value="F:ATP hydrolysis activity"/>
    <property type="evidence" value="ECO:0007669"/>
    <property type="project" value="InterPro"/>
</dbReference>
<dbReference type="Pfam" id="PF17862">
    <property type="entry name" value="AAA_lid_3"/>
    <property type="match status" value="1"/>
</dbReference>
<dbReference type="Gene3D" id="3.40.50.300">
    <property type="entry name" value="P-loop containing nucleotide triphosphate hydrolases"/>
    <property type="match status" value="2"/>
</dbReference>
<dbReference type="Proteomes" id="UP000015104">
    <property type="component" value="Unassembled WGS sequence"/>
</dbReference>
<dbReference type="GO" id="GO:0005524">
    <property type="term" value="F:ATP binding"/>
    <property type="evidence" value="ECO:0007669"/>
    <property type="project" value="UniProtKB-KW"/>
</dbReference>
<dbReference type="InterPro" id="IPR003593">
    <property type="entry name" value="AAA+_ATPase"/>
</dbReference>
<protein>
    <recommendedName>
        <fullName evidence="5">AAA+ ATPase domain-containing protein</fullName>
    </recommendedName>
</protein>
<accession>T1KHC6</accession>
<dbReference type="InterPro" id="IPR003959">
    <property type="entry name" value="ATPase_AAA_core"/>
</dbReference>
<dbReference type="CDD" id="cd19511">
    <property type="entry name" value="RecA-like_CDC48_r2-like"/>
    <property type="match status" value="1"/>
</dbReference>
<dbReference type="SUPFAM" id="SSF52540">
    <property type="entry name" value="P-loop containing nucleoside triphosphate hydrolases"/>
    <property type="match status" value="2"/>
</dbReference>
<reference evidence="7" key="1">
    <citation type="submission" date="2011-08" db="EMBL/GenBank/DDBJ databases">
        <authorList>
            <person name="Rombauts S."/>
        </authorList>
    </citation>
    <scope>NUCLEOTIDE SEQUENCE</scope>
    <source>
        <strain evidence="7">London</strain>
    </source>
</reference>
<dbReference type="STRING" id="32264.T1KHC6"/>
<keyword evidence="3 4" id="KW-0067">ATP-binding</keyword>
<dbReference type="PROSITE" id="PS00674">
    <property type="entry name" value="AAA"/>
    <property type="match status" value="1"/>
</dbReference>